<name>A0A4Q7ZGE9_9ACTN</name>
<dbReference type="OrthoDB" id="5242426at2"/>
<dbReference type="GO" id="GO:0003871">
    <property type="term" value="F:5-methyltetrahydropteroyltriglutamate-homocysteine S-methyltransferase activity"/>
    <property type="evidence" value="ECO:0007669"/>
    <property type="project" value="InterPro"/>
</dbReference>
<evidence type="ECO:0000259" key="1">
    <source>
        <dbReference type="Pfam" id="PF01717"/>
    </source>
</evidence>
<gene>
    <name evidence="2" type="ORF">EV385_1619</name>
</gene>
<dbReference type="AlphaFoldDB" id="A0A4Q7ZGE9"/>
<dbReference type="Pfam" id="PF01717">
    <property type="entry name" value="Meth_synt_2"/>
    <property type="match status" value="1"/>
</dbReference>
<feature type="domain" description="Cobalamin-independent methionine synthase MetE C-terminal/archaeal" evidence="1">
    <location>
        <begin position="14"/>
        <end position="326"/>
    </location>
</feature>
<dbReference type="InterPro" id="IPR002629">
    <property type="entry name" value="Met_Synth_C/arc"/>
</dbReference>
<dbReference type="GO" id="GO:0008270">
    <property type="term" value="F:zinc ion binding"/>
    <property type="evidence" value="ECO:0007669"/>
    <property type="project" value="InterPro"/>
</dbReference>
<protein>
    <submittedName>
        <fullName evidence="2">Cobalamin-independent methionine synthase catalytic subunit</fullName>
    </submittedName>
</protein>
<dbReference type="InterPro" id="IPR038071">
    <property type="entry name" value="UROD/MetE-like_sf"/>
</dbReference>
<dbReference type="EMBL" id="SHKY01000001">
    <property type="protein sequence ID" value="RZU49862.1"/>
    <property type="molecule type" value="Genomic_DNA"/>
</dbReference>
<sequence>MPEFPWPAGAATGLGSLPGTDIAEAQRLIFGELPDLPHLAELPERGPGADIIGRGAGLLVDLPVQLYAGRWQIARRPGQDLRRAADLWERDLDQLTEQGDGYAGVLKLQAAGPWTLAASLDLAIGGLLLRDPGAVRDLTDSLAEGLRRHVAEVRKRLPHATVLLQVDEPALPSVVAGRVPTESGLGAYRAVERPDAAGGLRRVVEAAGAPVVLHCCAPDVPLDVVRDARAAGVALDLSLLSDLDPLGEALDAGLGLFAGAAATRPPSSGRAPTSAEVADRVRTLWTRLGFPVQRLAAQVVVTPACGLAGAPDRYVRAVLAACRDAGRRLAEV</sequence>
<dbReference type="GO" id="GO:0009086">
    <property type="term" value="P:methionine biosynthetic process"/>
    <property type="evidence" value="ECO:0007669"/>
    <property type="project" value="InterPro"/>
</dbReference>
<evidence type="ECO:0000313" key="2">
    <source>
        <dbReference type="EMBL" id="RZU49862.1"/>
    </source>
</evidence>
<dbReference type="RefSeq" id="WP_130508869.1">
    <property type="nucleotide sequence ID" value="NZ_SHKY01000001.1"/>
</dbReference>
<dbReference type="Proteomes" id="UP000292564">
    <property type="component" value="Unassembled WGS sequence"/>
</dbReference>
<dbReference type="Gene3D" id="3.20.20.210">
    <property type="match status" value="1"/>
</dbReference>
<dbReference type="SUPFAM" id="SSF51726">
    <property type="entry name" value="UROD/MetE-like"/>
    <property type="match status" value="1"/>
</dbReference>
<keyword evidence="3" id="KW-1185">Reference proteome</keyword>
<reference evidence="2 3" key="1">
    <citation type="submission" date="2019-02" db="EMBL/GenBank/DDBJ databases">
        <title>Sequencing the genomes of 1000 actinobacteria strains.</title>
        <authorList>
            <person name="Klenk H.-P."/>
        </authorList>
    </citation>
    <scope>NUCLEOTIDE SEQUENCE [LARGE SCALE GENOMIC DNA]</scope>
    <source>
        <strain evidence="2 3">DSM 45162</strain>
    </source>
</reference>
<organism evidence="2 3">
    <name type="scientific">Krasilnikovia cinnamomea</name>
    <dbReference type="NCBI Taxonomy" id="349313"/>
    <lineage>
        <taxon>Bacteria</taxon>
        <taxon>Bacillati</taxon>
        <taxon>Actinomycetota</taxon>
        <taxon>Actinomycetes</taxon>
        <taxon>Micromonosporales</taxon>
        <taxon>Micromonosporaceae</taxon>
        <taxon>Krasilnikovia</taxon>
    </lineage>
</organism>
<comment type="caution">
    <text evidence="2">The sequence shown here is derived from an EMBL/GenBank/DDBJ whole genome shotgun (WGS) entry which is preliminary data.</text>
</comment>
<accession>A0A4Q7ZGE9</accession>
<proteinExistence type="predicted"/>
<evidence type="ECO:0000313" key="3">
    <source>
        <dbReference type="Proteomes" id="UP000292564"/>
    </source>
</evidence>